<feature type="domain" description="HpaB/PvcC/4-BUDH N-terminal" evidence="6">
    <location>
        <begin position="5"/>
        <end position="273"/>
    </location>
</feature>
<evidence type="ECO:0000259" key="5">
    <source>
        <dbReference type="Pfam" id="PF03241"/>
    </source>
</evidence>
<organism evidence="7 8">
    <name type="scientific">Desulfoferula mesophila</name>
    <dbReference type="NCBI Taxonomy" id="3058419"/>
    <lineage>
        <taxon>Bacteria</taxon>
        <taxon>Pseudomonadati</taxon>
        <taxon>Thermodesulfobacteriota</taxon>
        <taxon>Desulfarculia</taxon>
        <taxon>Desulfarculales</taxon>
        <taxon>Desulfarculaceae</taxon>
        <taxon>Desulfoferula</taxon>
    </lineage>
</organism>
<keyword evidence="3" id="KW-0560">Oxidoreductase</keyword>
<dbReference type="Pfam" id="PF03241">
    <property type="entry name" value="HpaB"/>
    <property type="match status" value="1"/>
</dbReference>
<dbReference type="InterPro" id="IPR009100">
    <property type="entry name" value="AcylCoA_DH/oxidase_NM_dom_sf"/>
</dbReference>
<proteinExistence type="predicted"/>
<reference evidence="8" key="1">
    <citation type="journal article" date="2023" name="Arch. Microbiol.">
        <title>Desulfoferula mesophilus gen. nov. sp. nov., a mesophilic sulfate-reducing bacterium isolated from a brackish lake sediment.</title>
        <authorList>
            <person name="Watanabe T."/>
            <person name="Yabe T."/>
            <person name="Tsuji J.M."/>
            <person name="Fukui M."/>
        </authorList>
    </citation>
    <scope>NUCLEOTIDE SEQUENCE [LARGE SCALE GENOMIC DNA]</scope>
    <source>
        <strain evidence="8">12FAK</strain>
    </source>
</reference>
<dbReference type="KEGG" id="dmp:FAK_06550"/>
<dbReference type="InterPro" id="IPR046373">
    <property type="entry name" value="Acyl-CoA_Oxase/DH_mid-dom_sf"/>
</dbReference>
<dbReference type="InterPro" id="IPR024674">
    <property type="entry name" value="HpaB/PvcC/4-BUDH_N"/>
</dbReference>
<dbReference type="InterPro" id="IPR004925">
    <property type="entry name" value="HpaB/PvcC/4-BUDH"/>
</dbReference>
<dbReference type="RefSeq" id="WP_338605337.1">
    <property type="nucleotide sequence ID" value="NZ_AP028679.1"/>
</dbReference>
<dbReference type="Gene3D" id="1.20.140.10">
    <property type="entry name" value="Butyryl-CoA Dehydrogenase, subunit A, domain 3"/>
    <property type="match status" value="1"/>
</dbReference>
<evidence type="ECO:0000313" key="8">
    <source>
        <dbReference type="Proteomes" id="UP001366166"/>
    </source>
</evidence>
<accession>A0AAU9EE98</accession>
<name>A0AAU9EE98_9BACT</name>
<dbReference type="GO" id="GO:0016627">
    <property type="term" value="F:oxidoreductase activity, acting on the CH-CH group of donors"/>
    <property type="evidence" value="ECO:0007669"/>
    <property type="project" value="InterPro"/>
</dbReference>
<dbReference type="Gene3D" id="2.40.110.10">
    <property type="entry name" value="Butyryl-CoA Dehydrogenase, subunit A, domain 2"/>
    <property type="match status" value="1"/>
</dbReference>
<dbReference type="EMBL" id="AP028679">
    <property type="protein sequence ID" value="BEQ13589.1"/>
    <property type="molecule type" value="Genomic_DNA"/>
</dbReference>
<dbReference type="Proteomes" id="UP001366166">
    <property type="component" value="Chromosome"/>
</dbReference>
<dbReference type="PANTHER" id="PTHR36117">
    <property type="entry name" value="4-HYDROXYPHENYLACETATE 3-MONOOXYGENASE-RELATED"/>
    <property type="match status" value="1"/>
</dbReference>
<dbReference type="InterPro" id="IPR024719">
    <property type="entry name" value="HpaB/PvcC/4-BUDH_C"/>
</dbReference>
<gene>
    <name evidence="7" type="primary">abfD</name>
    <name evidence="7" type="ORF">FAK_06550</name>
</gene>
<keyword evidence="2 4" id="KW-0274">FAD</keyword>
<sequence length="481" mass="52244">MALKTGKQYLESVADLKLEAHMLGRKSGDLGEHGLVQPSQKAVAFTFDAAHDPATRDLFCVESSLCKAEINRFTHLHQSAEDLVNKVKMQRYCGAGTACCFQRCVGLDAANAIYSTTFECDQKHGTDYHQRFKDYWSWIQQNDLVVDGAMTDPKGDRGKRPKDQVDPDLFLRVKERRPGGVVISGAKLHQTGMLNSHEILVMPTLTMRPGEEAWAVCCAVPTNAEGVRYIYGRQASDTRKLEADPLDVGNPFGGQEVMTVFEDVFVPDERVFLDGEVDFSGTLVERFASYHRQSYGGCKVGVGDALIGATALIAQMNGVAGASHIKDKIVEMIHLNETIFSCGIACSATGEATAAGNYLVNLLLANVCKLNVTRFPYELARLATDVAGGLLGTMPSAADLNDPVAGPYIKKYLAANPDFPVVDRMKVLRLIENLVAGAGAVGYLIESMHGAGPPTAQRIMIGRQADLEQKVARVKNMLGLV</sequence>
<keyword evidence="8" id="KW-1185">Reference proteome</keyword>
<dbReference type="Gene3D" id="1.10.3140.10">
    <property type="entry name" value="4-hydroxybutyryl-coa dehydratase, domain 1"/>
    <property type="match status" value="1"/>
</dbReference>
<evidence type="ECO:0000256" key="4">
    <source>
        <dbReference type="PIRSR" id="PIRSR000331-2"/>
    </source>
</evidence>
<dbReference type="PIRSF" id="PIRSF000331">
    <property type="entry name" value="HpaA_HpaB"/>
    <property type="match status" value="1"/>
</dbReference>
<dbReference type="SUPFAM" id="SSF56645">
    <property type="entry name" value="Acyl-CoA dehydrogenase NM domain-like"/>
    <property type="match status" value="1"/>
</dbReference>
<evidence type="ECO:0000259" key="6">
    <source>
        <dbReference type="Pfam" id="PF11794"/>
    </source>
</evidence>
<evidence type="ECO:0000256" key="1">
    <source>
        <dbReference type="ARBA" id="ARBA00022630"/>
    </source>
</evidence>
<feature type="domain" description="HpaB/PvcC/4-BUDH C-terminal" evidence="5">
    <location>
        <begin position="281"/>
        <end position="479"/>
    </location>
</feature>
<keyword evidence="1" id="KW-0285">Flavoprotein</keyword>
<evidence type="ECO:0000256" key="3">
    <source>
        <dbReference type="ARBA" id="ARBA00023002"/>
    </source>
</evidence>
<dbReference type="PANTHER" id="PTHR36117:SF3">
    <property type="entry name" value="4-HYDROXYPHENYLACETATE 3-MONOOXYGENASE-RELATED"/>
    <property type="match status" value="1"/>
</dbReference>
<evidence type="ECO:0000313" key="7">
    <source>
        <dbReference type="EMBL" id="BEQ13589.1"/>
    </source>
</evidence>
<dbReference type="InterPro" id="IPR036250">
    <property type="entry name" value="AcylCo_DH-like_C"/>
</dbReference>
<dbReference type="AlphaFoldDB" id="A0AAU9EE98"/>
<dbReference type="Pfam" id="PF11794">
    <property type="entry name" value="HpaB_N"/>
    <property type="match status" value="1"/>
</dbReference>
<protein>
    <submittedName>
        <fullName evidence="7">4-hydroxybutyryl-CoA dehydratase</fullName>
    </submittedName>
</protein>
<feature type="binding site" evidence="4">
    <location>
        <position position="191"/>
    </location>
    <ligand>
        <name>FAD</name>
        <dbReference type="ChEBI" id="CHEBI:57692"/>
    </ligand>
</feature>
<dbReference type="SUPFAM" id="SSF47203">
    <property type="entry name" value="Acyl-CoA dehydrogenase C-terminal domain-like"/>
    <property type="match status" value="1"/>
</dbReference>
<evidence type="ECO:0000256" key="2">
    <source>
        <dbReference type="ARBA" id="ARBA00022827"/>
    </source>
</evidence>